<dbReference type="KEGG" id="spu:105438533"/>
<dbReference type="RefSeq" id="XP_011664765.1">
    <property type="nucleotide sequence ID" value="XM_011666463.2"/>
</dbReference>
<dbReference type="GeneID" id="105438533"/>
<proteinExistence type="predicted"/>
<dbReference type="PANTHER" id="PTHR25480:SF0">
    <property type="entry name" value="C-MAF-INDUCING PROTEIN"/>
    <property type="match status" value="1"/>
</dbReference>
<evidence type="ECO:0000313" key="1">
    <source>
        <dbReference type="EnsemblMetazoa" id="XP_011664765"/>
    </source>
</evidence>
<dbReference type="InterPro" id="IPR052813">
    <property type="entry name" value="CMIP"/>
</dbReference>
<sequence length="236" mass="26398">MTEKLWSCLRFFTSLKQLSIADSSLSFPPSPPELPSVTKLSAERVTPQSYEAVLSSVPGVREIEISIDNAETNNSFQITTASRPNGQSGLRDKQIFVHIKLHAWQGLTTDRKIDSGESIGGLSLLFEDQTKKQQRLHVSGVKGRDEEALVDMFVKTKQLTYLNSESGGGSLNKNYSIQILHVTKTAEHRRLLYQFPSISSRASIRQEAISRESNAAKLRSSALIGTRCERDRNLYR</sequence>
<reference evidence="1" key="2">
    <citation type="submission" date="2021-01" db="UniProtKB">
        <authorList>
            <consortium name="EnsemblMetazoa"/>
        </authorList>
    </citation>
    <scope>IDENTIFICATION</scope>
</reference>
<organism evidence="1 2">
    <name type="scientific">Strongylocentrotus purpuratus</name>
    <name type="common">Purple sea urchin</name>
    <dbReference type="NCBI Taxonomy" id="7668"/>
    <lineage>
        <taxon>Eukaryota</taxon>
        <taxon>Metazoa</taxon>
        <taxon>Echinodermata</taxon>
        <taxon>Eleutherozoa</taxon>
        <taxon>Echinozoa</taxon>
        <taxon>Echinoidea</taxon>
        <taxon>Euechinoidea</taxon>
        <taxon>Echinacea</taxon>
        <taxon>Camarodonta</taxon>
        <taxon>Echinidea</taxon>
        <taxon>Strongylocentrotidae</taxon>
        <taxon>Strongylocentrotus</taxon>
    </lineage>
</organism>
<dbReference type="InParanoid" id="A0A7M7LVQ7"/>
<dbReference type="EnsemblMetazoa" id="XM_011666463">
    <property type="protein sequence ID" value="XP_011664765"/>
    <property type="gene ID" value="LOC105438533"/>
</dbReference>
<keyword evidence="2" id="KW-1185">Reference proteome</keyword>
<dbReference type="PANTHER" id="PTHR25480">
    <property type="entry name" value="LEUCINE-RICH REPEAT-CONTAINING PROTEIN 73"/>
    <property type="match status" value="1"/>
</dbReference>
<name>A0A7M7LVQ7_STRPU</name>
<dbReference type="AlphaFoldDB" id="A0A7M7LVQ7"/>
<protein>
    <submittedName>
        <fullName evidence="1">Uncharacterized protein</fullName>
    </submittedName>
</protein>
<dbReference type="Proteomes" id="UP000007110">
    <property type="component" value="Unassembled WGS sequence"/>
</dbReference>
<reference evidence="2" key="1">
    <citation type="submission" date="2015-02" db="EMBL/GenBank/DDBJ databases">
        <title>Genome sequencing for Strongylocentrotus purpuratus.</title>
        <authorList>
            <person name="Murali S."/>
            <person name="Liu Y."/>
            <person name="Vee V."/>
            <person name="English A."/>
            <person name="Wang M."/>
            <person name="Skinner E."/>
            <person name="Han Y."/>
            <person name="Muzny D.M."/>
            <person name="Worley K.C."/>
            <person name="Gibbs R.A."/>
        </authorList>
    </citation>
    <scope>NUCLEOTIDE SEQUENCE</scope>
</reference>
<evidence type="ECO:0000313" key="2">
    <source>
        <dbReference type="Proteomes" id="UP000007110"/>
    </source>
</evidence>
<accession>A0A7M7LVQ7</accession>